<evidence type="ECO:0000256" key="6">
    <source>
        <dbReference type="SAM" id="Phobius"/>
    </source>
</evidence>
<dbReference type="PIRSF" id="PIRSF000429">
    <property type="entry name" value="Ac-CoA_Ac_transf"/>
    <property type="match status" value="1"/>
</dbReference>
<dbReference type="Pfam" id="PF00108">
    <property type="entry name" value="Thiolase_N"/>
    <property type="match status" value="1"/>
</dbReference>
<dbReference type="CDD" id="cd00751">
    <property type="entry name" value="thiolase"/>
    <property type="match status" value="1"/>
</dbReference>
<feature type="active site" description="Proton acceptor" evidence="4">
    <location>
        <position position="370"/>
    </location>
</feature>
<keyword evidence="3 5" id="KW-0012">Acyltransferase</keyword>
<dbReference type="OrthoDB" id="4565318at2"/>
<dbReference type="InterPro" id="IPR016039">
    <property type="entry name" value="Thiolase-like"/>
</dbReference>
<dbReference type="PANTHER" id="PTHR43365">
    <property type="entry name" value="BLR7806 PROTEIN"/>
    <property type="match status" value="1"/>
</dbReference>
<sequence length="383" mass="40904">MQDAYILDAGRSAIGRRKGMLSKTRPDDLAGYTLKGLVERNQLDPVHVEDVIMGCVTQIGEQGFNIGRLATLTAGFPVTTTGTTVNRMCASSLQAVNFGAQGVMSGMHDLVIGAGVESMTRVAMGTDGAALSENILDRFDIIQQGHSAELIAKKWGQTREQLDRMALESHQRALHAIDNGYFKKEIIPLEVEGPEGETLVFDTDEGPRRGSTIEKLASLKPAFRDDGVVTAAASSQISDGAAAVLIGSKKKADELGLTPRAKFRAMAVAGVDPTIMLTGPIPATQKVLEKAGLTMDEIGLFEVNEAFAPVVLSWAQDLSDDPEKLLERTNVNGGAMALGHPLGCSGARLITTLLHEMERRDIQYGLATLCIGFGMAVATIIER</sequence>
<feature type="domain" description="Thiolase C-terminal" evidence="8">
    <location>
        <begin position="258"/>
        <end position="383"/>
    </location>
</feature>
<dbReference type="Proteomes" id="UP000321595">
    <property type="component" value="Chromosome"/>
</dbReference>
<evidence type="ECO:0000256" key="4">
    <source>
        <dbReference type="PIRSR" id="PIRSR000429-1"/>
    </source>
</evidence>
<evidence type="ECO:0000313" key="9">
    <source>
        <dbReference type="EMBL" id="QED30097.1"/>
    </source>
</evidence>
<dbReference type="RefSeq" id="WP_146963482.1">
    <property type="nucleotide sequence ID" value="NZ_CP042467.1"/>
</dbReference>
<dbReference type="NCBIfam" id="TIGR01930">
    <property type="entry name" value="AcCoA-C-Actrans"/>
    <property type="match status" value="1"/>
</dbReference>
<name>A0A5B8XY33_9DELT</name>
<dbReference type="PROSITE" id="PS00099">
    <property type="entry name" value="THIOLASE_3"/>
    <property type="match status" value="1"/>
</dbReference>
<gene>
    <name evidence="9" type="ORF">FRD01_23250</name>
</gene>
<evidence type="ECO:0000256" key="1">
    <source>
        <dbReference type="ARBA" id="ARBA00010982"/>
    </source>
</evidence>
<reference evidence="9 10" key="1">
    <citation type="submission" date="2019-08" db="EMBL/GenBank/DDBJ databases">
        <authorList>
            <person name="Liang Q."/>
        </authorList>
    </citation>
    <scope>NUCLEOTIDE SEQUENCE [LARGE SCALE GENOMIC DNA]</scope>
    <source>
        <strain evidence="9 10">V1718</strain>
    </source>
</reference>
<feature type="domain" description="Thiolase N-terminal" evidence="7">
    <location>
        <begin position="5"/>
        <end position="249"/>
    </location>
</feature>
<organism evidence="9 10">
    <name type="scientific">Microvenator marinus</name>
    <dbReference type="NCBI Taxonomy" id="2600177"/>
    <lineage>
        <taxon>Bacteria</taxon>
        <taxon>Deltaproteobacteria</taxon>
        <taxon>Bradymonadales</taxon>
        <taxon>Microvenatoraceae</taxon>
        <taxon>Microvenator</taxon>
    </lineage>
</organism>
<feature type="active site" description="Acyl-thioester intermediate" evidence="4">
    <location>
        <position position="89"/>
    </location>
</feature>
<dbReference type="Pfam" id="PF02803">
    <property type="entry name" value="Thiolase_C"/>
    <property type="match status" value="1"/>
</dbReference>
<dbReference type="KEGG" id="bbae:FRD01_23250"/>
<dbReference type="InterPro" id="IPR020610">
    <property type="entry name" value="Thiolase_AS"/>
</dbReference>
<keyword evidence="2 5" id="KW-0808">Transferase</keyword>
<dbReference type="GO" id="GO:0003988">
    <property type="term" value="F:acetyl-CoA C-acyltransferase activity"/>
    <property type="evidence" value="ECO:0007669"/>
    <property type="project" value="UniProtKB-ARBA"/>
</dbReference>
<evidence type="ECO:0000259" key="8">
    <source>
        <dbReference type="Pfam" id="PF02803"/>
    </source>
</evidence>
<dbReference type="InterPro" id="IPR020613">
    <property type="entry name" value="Thiolase_CS"/>
</dbReference>
<evidence type="ECO:0000259" key="7">
    <source>
        <dbReference type="Pfam" id="PF00108"/>
    </source>
</evidence>
<dbReference type="SUPFAM" id="SSF53901">
    <property type="entry name" value="Thiolase-like"/>
    <property type="match status" value="2"/>
</dbReference>
<evidence type="ECO:0000313" key="10">
    <source>
        <dbReference type="Proteomes" id="UP000321595"/>
    </source>
</evidence>
<dbReference type="FunFam" id="3.40.47.10:FF:000010">
    <property type="entry name" value="Acetyl-CoA acetyltransferase (Thiolase)"/>
    <property type="match status" value="1"/>
</dbReference>
<dbReference type="InterPro" id="IPR020615">
    <property type="entry name" value="Thiolase_acyl_enz_int_AS"/>
</dbReference>
<dbReference type="Gene3D" id="3.40.47.10">
    <property type="match status" value="2"/>
</dbReference>
<dbReference type="InterPro" id="IPR020616">
    <property type="entry name" value="Thiolase_N"/>
</dbReference>
<proteinExistence type="inferred from homology"/>
<evidence type="ECO:0000256" key="2">
    <source>
        <dbReference type="ARBA" id="ARBA00022679"/>
    </source>
</evidence>
<comment type="similarity">
    <text evidence="1 5">Belongs to the thiolase-like superfamily. Thiolase family.</text>
</comment>
<evidence type="ECO:0000256" key="3">
    <source>
        <dbReference type="ARBA" id="ARBA00023315"/>
    </source>
</evidence>
<dbReference type="AlphaFoldDB" id="A0A5B8XY33"/>
<dbReference type="EMBL" id="CP042467">
    <property type="protein sequence ID" value="QED30097.1"/>
    <property type="molecule type" value="Genomic_DNA"/>
</dbReference>
<dbReference type="PROSITE" id="PS00737">
    <property type="entry name" value="THIOLASE_2"/>
    <property type="match status" value="1"/>
</dbReference>
<keyword evidence="6" id="KW-1133">Transmembrane helix</keyword>
<feature type="transmembrane region" description="Helical" evidence="6">
    <location>
        <begin position="362"/>
        <end position="381"/>
    </location>
</feature>
<keyword evidence="6" id="KW-0472">Membrane</keyword>
<accession>A0A5B8XY33</accession>
<dbReference type="InterPro" id="IPR020617">
    <property type="entry name" value="Thiolase_C"/>
</dbReference>
<keyword evidence="10" id="KW-1185">Reference proteome</keyword>
<evidence type="ECO:0000256" key="5">
    <source>
        <dbReference type="RuleBase" id="RU003557"/>
    </source>
</evidence>
<dbReference type="PROSITE" id="PS00098">
    <property type="entry name" value="THIOLASE_1"/>
    <property type="match status" value="1"/>
</dbReference>
<dbReference type="PANTHER" id="PTHR43365:SF1">
    <property type="entry name" value="ACETYL-COA C-ACYLTRANSFERASE"/>
    <property type="match status" value="1"/>
</dbReference>
<protein>
    <submittedName>
        <fullName evidence="9">Thiolase family protein</fullName>
    </submittedName>
</protein>
<keyword evidence="6" id="KW-0812">Transmembrane</keyword>
<feature type="active site" description="Proton acceptor" evidence="4">
    <location>
        <position position="340"/>
    </location>
</feature>
<dbReference type="InterPro" id="IPR002155">
    <property type="entry name" value="Thiolase"/>
</dbReference>